<evidence type="ECO:0000256" key="1">
    <source>
        <dbReference type="SAM" id="MobiDB-lite"/>
    </source>
</evidence>
<dbReference type="AlphaFoldDB" id="A0A2S9KGU0"/>
<evidence type="ECO:0000313" key="2">
    <source>
        <dbReference type="EMBL" id="PRD69673.1"/>
    </source>
</evidence>
<reference evidence="2 3" key="1">
    <citation type="submission" date="2018-03" db="EMBL/GenBank/DDBJ databases">
        <title>Comparative genomics illustrates the genes involved in a hyperalkaliphilic mechanisms of Serpentinomonas isolated from highly-alkaline calcium-rich serpentinized springs.</title>
        <authorList>
            <person name="Suzuki S."/>
            <person name="Ishii S."/>
            <person name="Walworth N."/>
            <person name="Bird L."/>
            <person name="Kuenen J.G."/>
            <person name="Nealson K.H."/>
        </authorList>
    </citation>
    <scope>NUCLEOTIDE SEQUENCE [LARGE SCALE GENOMIC DNA]</scope>
    <source>
        <strain evidence="2 3">83</strain>
    </source>
</reference>
<dbReference type="EMBL" id="PVLR01000012">
    <property type="protein sequence ID" value="PRD69673.1"/>
    <property type="molecule type" value="Genomic_DNA"/>
</dbReference>
<dbReference type="Proteomes" id="UP000238326">
    <property type="component" value="Unassembled WGS sequence"/>
</dbReference>
<accession>A0A2S9KGU0</accession>
<protein>
    <submittedName>
        <fullName evidence="2">Hemin uptake protein HemP</fullName>
    </submittedName>
</protein>
<organism evidence="2 3">
    <name type="scientific">Malikia spinosa</name>
    <dbReference type="NCBI Taxonomy" id="86180"/>
    <lineage>
        <taxon>Bacteria</taxon>
        <taxon>Pseudomonadati</taxon>
        <taxon>Pseudomonadota</taxon>
        <taxon>Betaproteobacteria</taxon>
        <taxon>Burkholderiales</taxon>
        <taxon>Comamonadaceae</taxon>
        <taxon>Malikia</taxon>
    </lineage>
</organism>
<evidence type="ECO:0000313" key="3">
    <source>
        <dbReference type="Proteomes" id="UP000238326"/>
    </source>
</evidence>
<sequence length="87" mass="9203">MNESARPFSASLPASESESVLALPSGQSPVAPALAADAAASDPVGSILAQPLDSQLLLQGRRELQILHQGQIYRLQQTRQGKLILTK</sequence>
<name>A0A2S9KGU0_9BURK</name>
<keyword evidence="3" id="KW-1185">Reference proteome</keyword>
<dbReference type="Gene3D" id="2.10.70.10">
    <property type="entry name" value="Complement Module, domain 1"/>
    <property type="match status" value="1"/>
</dbReference>
<dbReference type="Pfam" id="PF10636">
    <property type="entry name" value="hemP"/>
    <property type="match status" value="1"/>
</dbReference>
<dbReference type="OrthoDB" id="5348353at2"/>
<feature type="region of interest" description="Disordered" evidence="1">
    <location>
        <begin position="1"/>
        <end position="24"/>
    </location>
</feature>
<gene>
    <name evidence="2" type="ORF">C6P61_04995</name>
</gene>
<proteinExistence type="predicted"/>
<comment type="caution">
    <text evidence="2">The sequence shown here is derived from an EMBL/GenBank/DDBJ whole genome shotgun (WGS) entry which is preliminary data.</text>
</comment>
<dbReference type="InterPro" id="IPR019600">
    <property type="entry name" value="Hemin_uptake_protein_HemP"/>
</dbReference>